<name>A0A392TMB6_9FABA</name>
<feature type="non-terminal residue" evidence="1">
    <location>
        <position position="46"/>
    </location>
</feature>
<dbReference type="AlphaFoldDB" id="A0A392TMB6"/>
<evidence type="ECO:0000313" key="2">
    <source>
        <dbReference type="Proteomes" id="UP000265520"/>
    </source>
</evidence>
<protein>
    <submittedName>
        <fullName evidence="1">Uncharacterized protein</fullName>
    </submittedName>
</protein>
<comment type="caution">
    <text evidence="1">The sequence shown here is derived from an EMBL/GenBank/DDBJ whole genome shotgun (WGS) entry which is preliminary data.</text>
</comment>
<dbReference type="Proteomes" id="UP000265520">
    <property type="component" value="Unassembled WGS sequence"/>
</dbReference>
<evidence type="ECO:0000313" key="1">
    <source>
        <dbReference type="EMBL" id="MCI61276.1"/>
    </source>
</evidence>
<dbReference type="EMBL" id="LXQA010596760">
    <property type="protein sequence ID" value="MCI61276.1"/>
    <property type="molecule type" value="Genomic_DNA"/>
</dbReference>
<reference evidence="1 2" key="1">
    <citation type="journal article" date="2018" name="Front. Plant Sci.">
        <title>Red Clover (Trifolium pratense) and Zigzag Clover (T. medium) - A Picture of Genomic Similarities and Differences.</title>
        <authorList>
            <person name="Dluhosova J."/>
            <person name="Istvanek J."/>
            <person name="Nedelnik J."/>
            <person name="Repkova J."/>
        </authorList>
    </citation>
    <scope>NUCLEOTIDE SEQUENCE [LARGE SCALE GENOMIC DNA]</scope>
    <source>
        <strain evidence="2">cv. 10/8</strain>
        <tissue evidence="1">Leaf</tissue>
    </source>
</reference>
<organism evidence="1 2">
    <name type="scientific">Trifolium medium</name>
    <dbReference type="NCBI Taxonomy" id="97028"/>
    <lineage>
        <taxon>Eukaryota</taxon>
        <taxon>Viridiplantae</taxon>
        <taxon>Streptophyta</taxon>
        <taxon>Embryophyta</taxon>
        <taxon>Tracheophyta</taxon>
        <taxon>Spermatophyta</taxon>
        <taxon>Magnoliopsida</taxon>
        <taxon>eudicotyledons</taxon>
        <taxon>Gunneridae</taxon>
        <taxon>Pentapetalae</taxon>
        <taxon>rosids</taxon>
        <taxon>fabids</taxon>
        <taxon>Fabales</taxon>
        <taxon>Fabaceae</taxon>
        <taxon>Papilionoideae</taxon>
        <taxon>50 kb inversion clade</taxon>
        <taxon>NPAAA clade</taxon>
        <taxon>Hologalegina</taxon>
        <taxon>IRL clade</taxon>
        <taxon>Trifolieae</taxon>
        <taxon>Trifolium</taxon>
    </lineage>
</organism>
<proteinExistence type="predicted"/>
<accession>A0A392TMB6</accession>
<sequence length="46" mass="5047">MDLAGSTGFVQPISTTLLNQPKVVNSKTIHFFWLTNKAAQARVEEG</sequence>
<keyword evidence="2" id="KW-1185">Reference proteome</keyword>